<comment type="caution">
    <text evidence="2">The sequence shown here is derived from an EMBL/GenBank/DDBJ whole genome shotgun (WGS) entry which is preliminary data.</text>
</comment>
<protein>
    <submittedName>
        <fullName evidence="2">Uncharacterized protein</fullName>
    </submittedName>
</protein>
<evidence type="ECO:0000313" key="2">
    <source>
        <dbReference type="EMBL" id="GAA1802281.1"/>
    </source>
</evidence>
<organism evidence="2 3">
    <name type="scientific">Luedemannella flava</name>
    <dbReference type="NCBI Taxonomy" id="349316"/>
    <lineage>
        <taxon>Bacteria</taxon>
        <taxon>Bacillati</taxon>
        <taxon>Actinomycetota</taxon>
        <taxon>Actinomycetes</taxon>
        <taxon>Micromonosporales</taxon>
        <taxon>Micromonosporaceae</taxon>
        <taxon>Luedemannella</taxon>
    </lineage>
</organism>
<sequence>MASRAHEPASHTAAPDSAWDGPIMVATPLQVVVARACRAGPEDCATGDGPDTISYTSTVDVINDTVVDRGATVGAGYATGTGRRSGARVTL</sequence>
<feature type="region of interest" description="Disordered" evidence="1">
    <location>
        <begin position="1"/>
        <end position="20"/>
    </location>
</feature>
<accession>A0ABP4Y365</accession>
<proteinExistence type="predicted"/>
<name>A0ABP4Y365_9ACTN</name>
<reference evidence="3" key="1">
    <citation type="journal article" date="2019" name="Int. J. Syst. Evol. Microbiol.">
        <title>The Global Catalogue of Microorganisms (GCM) 10K type strain sequencing project: providing services to taxonomists for standard genome sequencing and annotation.</title>
        <authorList>
            <consortium name="The Broad Institute Genomics Platform"/>
            <consortium name="The Broad Institute Genome Sequencing Center for Infectious Disease"/>
            <person name="Wu L."/>
            <person name="Ma J."/>
        </authorList>
    </citation>
    <scope>NUCLEOTIDE SEQUENCE [LARGE SCALE GENOMIC DNA]</scope>
    <source>
        <strain evidence="3">JCM 13250</strain>
    </source>
</reference>
<gene>
    <name evidence="2" type="ORF">GCM10009682_25130</name>
</gene>
<dbReference type="EMBL" id="BAAALT010000064">
    <property type="protein sequence ID" value="GAA1802281.1"/>
    <property type="molecule type" value="Genomic_DNA"/>
</dbReference>
<evidence type="ECO:0000256" key="1">
    <source>
        <dbReference type="SAM" id="MobiDB-lite"/>
    </source>
</evidence>
<keyword evidence="3" id="KW-1185">Reference proteome</keyword>
<evidence type="ECO:0000313" key="3">
    <source>
        <dbReference type="Proteomes" id="UP001500218"/>
    </source>
</evidence>
<dbReference type="Proteomes" id="UP001500218">
    <property type="component" value="Unassembled WGS sequence"/>
</dbReference>